<protein>
    <recommendedName>
        <fullName evidence="3">Capsule polysaccharide biosynthesis protein</fullName>
    </recommendedName>
</protein>
<organism evidence="1 2">
    <name type="scientific">Roseivivax jejudonensis</name>
    <dbReference type="NCBI Taxonomy" id="1529041"/>
    <lineage>
        <taxon>Bacteria</taxon>
        <taxon>Pseudomonadati</taxon>
        <taxon>Pseudomonadota</taxon>
        <taxon>Alphaproteobacteria</taxon>
        <taxon>Rhodobacterales</taxon>
        <taxon>Roseobacteraceae</taxon>
        <taxon>Roseivivax</taxon>
    </lineage>
</organism>
<proteinExistence type="predicted"/>
<evidence type="ECO:0000313" key="1">
    <source>
        <dbReference type="EMBL" id="SLN33120.1"/>
    </source>
</evidence>
<name>A0A1X6YW82_9RHOB</name>
<keyword evidence="2" id="KW-1185">Reference proteome</keyword>
<dbReference type="AlphaFoldDB" id="A0A1X6YW82"/>
<evidence type="ECO:0008006" key="3">
    <source>
        <dbReference type="Google" id="ProtNLM"/>
    </source>
</evidence>
<sequence length="421" mass="44834">MKVLIHVEPHGLRDGFAEFEAPLRRFLPVLEALNRRPGWEGRLLCNPLMADLVLAEAPHLWPLVLQPDPDTRRALQRDAIAWDAAGQSAWTALMQDPEAPLTRAYVALLELVRAERFAFDAVVLWGDNAAVRAVCTRAGLPRAHLELASFRAPFAPALLIDPEGVNGGASTARLGADAFQPHPALGAPDRAAARVRPPALRPAPSPPAAHGPAPVALVPLQLSDDANVLLYSPYSGPEAMLDAVLPRLLGAGFAVDLKPHPGARIRGGEVWDTQTRALARWRTAPGVTILPDPEPAEALPARLATADLVVGLNSSVLFETTLLGGIAVPLGAACFAPPGAHPDLDEALEAYADPAWRAAWHARAAGVAEILLATAFVPEEALVPALLRRLALWRDPGARGPRAALDALAWQDWPDDPETAP</sequence>
<dbReference type="RefSeq" id="WP_085791259.1">
    <property type="nucleotide sequence ID" value="NZ_FWFK01000002.1"/>
</dbReference>
<dbReference type="OrthoDB" id="9816424at2"/>
<reference evidence="1 2" key="1">
    <citation type="submission" date="2017-03" db="EMBL/GenBank/DDBJ databases">
        <authorList>
            <person name="Afonso C.L."/>
            <person name="Miller P.J."/>
            <person name="Scott M.A."/>
            <person name="Spackman E."/>
            <person name="Goraichik I."/>
            <person name="Dimitrov K.M."/>
            <person name="Suarez D.L."/>
            <person name="Swayne D.E."/>
        </authorList>
    </citation>
    <scope>NUCLEOTIDE SEQUENCE [LARGE SCALE GENOMIC DNA]</scope>
    <source>
        <strain evidence="1 2">CECT 8625</strain>
    </source>
</reference>
<accession>A0A1X6YW82</accession>
<evidence type="ECO:0000313" key="2">
    <source>
        <dbReference type="Proteomes" id="UP000193570"/>
    </source>
</evidence>
<gene>
    <name evidence="1" type="ORF">ROJ8625_01545</name>
</gene>
<dbReference type="EMBL" id="FWFK01000002">
    <property type="protein sequence ID" value="SLN33120.1"/>
    <property type="molecule type" value="Genomic_DNA"/>
</dbReference>
<dbReference type="Proteomes" id="UP000193570">
    <property type="component" value="Unassembled WGS sequence"/>
</dbReference>